<dbReference type="PANTHER" id="PTHR46623">
    <property type="entry name" value="CARBOXYMETHYLENEBUTENOLIDASE-RELATED"/>
    <property type="match status" value="1"/>
</dbReference>
<dbReference type="AlphaFoldDB" id="A0A6J5YH79"/>
<dbReference type="GO" id="GO:0016787">
    <property type="term" value="F:hydrolase activity"/>
    <property type="evidence" value="ECO:0007669"/>
    <property type="project" value="InterPro"/>
</dbReference>
<protein>
    <submittedName>
        <fullName evidence="2">Unannotated protein</fullName>
    </submittedName>
</protein>
<evidence type="ECO:0000313" key="2">
    <source>
        <dbReference type="EMBL" id="CAB4324076.1"/>
    </source>
</evidence>
<dbReference type="Gene3D" id="3.40.50.1820">
    <property type="entry name" value="alpha/beta hydrolase"/>
    <property type="match status" value="1"/>
</dbReference>
<dbReference type="InterPro" id="IPR051049">
    <property type="entry name" value="Dienelactone_hydrolase-like"/>
</dbReference>
<name>A0A6J5YH79_9ZZZZ</name>
<gene>
    <name evidence="2" type="ORF">UFOPK1392_01840</name>
</gene>
<dbReference type="PANTHER" id="PTHR46623:SF6">
    <property type="entry name" value="ALPHA_BETA-HYDROLASES SUPERFAMILY PROTEIN"/>
    <property type="match status" value="1"/>
</dbReference>
<evidence type="ECO:0000259" key="1">
    <source>
        <dbReference type="Pfam" id="PF01738"/>
    </source>
</evidence>
<feature type="domain" description="Dienelactone hydrolase" evidence="1">
    <location>
        <begin position="18"/>
        <end position="236"/>
    </location>
</feature>
<sequence>MTELRTETIELPTSDGPMTAFVAHPAGTPIGGVVVVQEAFGLTGHIRRVAESLAAAGFVAVAPALYHRSEQQVFGYTEYETMGPVIMSLTAESITMDIDAALGELTRLGQAADSQVIIGFCMGGSVTLATAARLALGAAVTFYGGGIAEGRFGLESGLAYGPELRTPWLGLYGDLDAHIPSDEVEQLRALAATSAVPTEVVRYGDADHGFHCDERASFHAESSADAWGRTIAFLTANLA</sequence>
<dbReference type="Pfam" id="PF01738">
    <property type="entry name" value="DLH"/>
    <property type="match status" value="1"/>
</dbReference>
<dbReference type="InterPro" id="IPR002925">
    <property type="entry name" value="Dienelactn_hydro"/>
</dbReference>
<dbReference type="EMBL" id="CAEMXZ010000100">
    <property type="protein sequence ID" value="CAB4324076.1"/>
    <property type="molecule type" value="Genomic_DNA"/>
</dbReference>
<dbReference type="SUPFAM" id="SSF53474">
    <property type="entry name" value="alpha/beta-Hydrolases"/>
    <property type="match status" value="1"/>
</dbReference>
<organism evidence="2">
    <name type="scientific">freshwater metagenome</name>
    <dbReference type="NCBI Taxonomy" id="449393"/>
    <lineage>
        <taxon>unclassified sequences</taxon>
        <taxon>metagenomes</taxon>
        <taxon>ecological metagenomes</taxon>
    </lineage>
</organism>
<dbReference type="InterPro" id="IPR029058">
    <property type="entry name" value="AB_hydrolase_fold"/>
</dbReference>
<proteinExistence type="predicted"/>
<accession>A0A6J5YH79</accession>
<reference evidence="2" key="1">
    <citation type="submission" date="2020-05" db="EMBL/GenBank/DDBJ databases">
        <authorList>
            <person name="Chiriac C."/>
            <person name="Salcher M."/>
            <person name="Ghai R."/>
            <person name="Kavagutti S V."/>
        </authorList>
    </citation>
    <scope>NUCLEOTIDE SEQUENCE</scope>
</reference>